<evidence type="ECO:0000313" key="4">
    <source>
        <dbReference type="EMBL" id="KAH9314880.1"/>
    </source>
</evidence>
<dbReference type="PANTHER" id="PTHR31631:SF0">
    <property type="entry name" value="PROTEIN NETWORKED 2D"/>
    <property type="match status" value="1"/>
</dbReference>
<sequence>MDLKVKDMLKLIEEDADSFAKRAEIYFRKRPELVSLVEEFYRAYRALAERYDHITGELHHVQCSMGDAFPSQLRNEMYGISPRASFLNEQSLGHTVKELEEFGAVFEETGPESFDNKETAYNSAFSKEMVNKIVNSKIEPCVEMDKRTESLALQIDSNKITESKREISSLNEEKETLKREHEKRVQEVGVVKKQLLQMQEELHHVQEENRKLIEGSSSYMAQINELQEQVSMLRRQSDRYVEEEKATSHKLQSETQEKKKLIIEIQSLEAKLSKSERQSIQTEATYEFSTPDHGNKGHNFPIPQDELFNLHHENHNLKMQVMTGVQQLQNANDEIQKLHQALLKSQAENDTMFSQYQKSLKLYESAENRAKDLQKRMALAQEENRRTRDEIAGEVLCMKITEESGHGLERETNAFQPNYWNTFQRTDLLQGLREKQDAEQNPGMRILDETARVLNFDTILKSCLQSLSQFQEQQNRLLAELQAGNERLKNADNRIKLLEEEINSLQRENAVLTEKSSSAVMSVKNLEQNVSNLKLEKNNLLNEVSFRVDQRNALQQELYCLKEDRNDLDRKYQAIMKEIVSMGLDEVSIHSFFVSLQDIKQKLRDHKQISEDENVNVPQVLLKMEELLKKTEILEISAISHQLEANKFEFEMQLLQQHVQSLQKENAELMDESKLRNDRTRYLEEKLENVNNLYSQLHRESQQNKDELGYMKHLEEQMCSLQEEKEALKNEIVESTHQMSYSQKQVDLLKGEVKELINKLEEEINKEQMLEFEIKKLQQIICETNNRNQALSDDYERLNENYGAVEDKVKELEETNFKKQTENDMLLHNFSSAIELNRNLELEIENLQKLLGIPYNVEENVGYAGVEGTKLLKSIAGEVKHLQKELSHFQEENEIFLNDALVKATHLKQLQKDMSVLCSEKEVIKEEAALGLETLMSLQKDKSQLQEAIKSVRTQLEVGIERERNLKSEIQILQKSLTSSVSEYLALEGEYQRLLEEHNSTKACLKESESKLLQMDQENQTLLIEVLSQVSLICMLESMIVEKDMDMQLMEEQINNFQEKTVKLEYWLQKCFSKPQMQEAEILQNKELIYGSQKEEQEMAWGTLMMAHGVDKQLYLQIQKEPNQDKGRTESLGEFCQEAAVQHRHRQLDNSFSSVKPECATLEMKKDELQQNVPIMTEDKMKIDDTLHELQGEKQRHDKIVCRANHMEELQAKPKELQEQVGKGSKERQQVQDLVVNDEKLHESPQSSPSQSHIDECENHKAEIWEYQEKIDFIENERGTDAQAEAPKAAEIRESEAMCNDLEAGKKIMGANASSVLKMDRKEENALREEDTNLLSQTEAQSTDIEKHQGHWQKQFQNDVSDLQGRDTRMNHEGETQAQNMQKRQSDVPTICMFTSEIEEVSQPLKEGCQTRIQELCDDGASSENIENNNMQMDSEYKILEFHEERMLKDDVQSQISDADVSNVKIKEVKGLKTQKLETASKEGLLSVPMIVHGLGVKCEEQDLQSQITELQTIIRDLQQDNSELKHQEWKNSAVGSIMGKEYPQVKEKNSKLMLVEGLSENQEEKEVLVDEVGGGTSSEDKVRHDMFHLQQQNQKLWSRCDSATQQIHKLQVTFEELQENLWKTRQDNKEEKADGETGRKNNVIEKRFRELQDELLLWLECNDMLTKEVQYRFAYANRLQAEFSATKGGHSGDKIEEIQFQSTLSQAGKLRKEVLSIREQTSKIADVLRAGSDQARGLEFEVEKILLKLQGETKTSMAERHKKAYIPRVRTSLRVFLFGKEEHRRKQQGVCACMQPVTL</sequence>
<dbReference type="Pfam" id="PF24918">
    <property type="entry name" value="NET2A_C"/>
    <property type="match status" value="1"/>
</dbReference>
<feature type="domain" description="NAB" evidence="3">
    <location>
        <begin position="1"/>
        <end position="58"/>
    </location>
</feature>
<feature type="non-terminal residue" evidence="4">
    <location>
        <position position="1800"/>
    </location>
</feature>
<feature type="non-terminal residue" evidence="4">
    <location>
        <position position="1"/>
    </location>
</feature>
<evidence type="ECO:0000256" key="1">
    <source>
        <dbReference type="ARBA" id="ARBA00023054"/>
    </source>
</evidence>
<dbReference type="OMA" id="TRNNEYE"/>
<dbReference type="Pfam" id="PF07765">
    <property type="entry name" value="KIP1"/>
    <property type="match status" value="1"/>
</dbReference>
<dbReference type="EMBL" id="JAHRHJ020000005">
    <property type="protein sequence ID" value="KAH9314880.1"/>
    <property type="molecule type" value="Genomic_DNA"/>
</dbReference>
<evidence type="ECO:0000259" key="3">
    <source>
        <dbReference type="PROSITE" id="PS51774"/>
    </source>
</evidence>
<dbReference type="Proteomes" id="UP000824469">
    <property type="component" value="Unassembled WGS sequence"/>
</dbReference>
<dbReference type="Pfam" id="PF25014">
    <property type="entry name" value="NET2A"/>
    <property type="match status" value="1"/>
</dbReference>
<feature type="coiled-coil region" evidence="2">
    <location>
        <begin position="645"/>
        <end position="955"/>
    </location>
</feature>
<keyword evidence="5" id="KW-1185">Reference proteome</keyword>
<dbReference type="GO" id="GO:0003779">
    <property type="term" value="F:actin binding"/>
    <property type="evidence" value="ECO:0007669"/>
    <property type="project" value="InterPro"/>
</dbReference>
<accession>A0AA38G3V2</accession>
<dbReference type="InterPro" id="IPR056888">
    <property type="entry name" value="NET2A-D/KIP1-like_dom"/>
</dbReference>
<dbReference type="PROSITE" id="PS51774">
    <property type="entry name" value="NAB"/>
    <property type="match status" value="1"/>
</dbReference>
<feature type="coiled-coil region" evidence="2">
    <location>
        <begin position="467"/>
        <end position="571"/>
    </location>
</feature>
<keyword evidence="1 2" id="KW-0175">Coiled coil</keyword>
<organism evidence="4 5">
    <name type="scientific">Taxus chinensis</name>
    <name type="common">Chinese yew</name>
    <name type="synonym">Taxus wallichiana var. chinensis</name>
    <dbReference type="NCBI Taxonomy" id="29808"/>
    <lineage>
        <taxon>Eukaryota</taxon>
        <taxon>Viridiplantae</taxon>
        <taxon>Streptophyta</taxon>
        <taxon>Embryophyta</taxon>
        <taxon>Tracheophyta</taxon>
        <taxon>Spermatophyta</taxon>
        <taxon>Pinopsida</taxon>
        <taxon>Pinidae</taxon>
        <taxon>Conifers II</taxon>
        <taxon>Cupressales</taxon>
        <taxon>Taxaceae</taxon>
        <taxon>Taxus</taxon>
    </lineage>
</organism>
<feature type="coiled-coil region" evidence="2">
    <location>
        <begin position="325"/>
        <end position="390"/>
    </location>
</feature>
<feature type="coiled-coil region" evidence="2">
    <location>
        <begin position="153"/>
        <end position="285"/>
    </location>
</feature>
<feature type="coiled-coil region" evidence="2">
    <location>
        <begin position="1005"/>
        <end position="1060"/>
    </location>
</feature>
<dbReference type="PANTHER" id="PTHR31631">
    <property type="entry name" value="PROTEIN NETWORKED 2D"/>
    <property type="match status" value="1"/>
</dbReference>
<comment type="caution">
    <text evidence="4">The sequence shown here is derived from an EMBL/GenBank/DDBJ whole genome shotgun (WGS) entry which is preliminary data.</text>
</comment>
<feature type="coiled-coil region" evidence="2">
    <location>
        <begin position="1601"/>
        <end position="1635"/>
    </location>
</feature>
<evidence type="ECO:0000313" key="5">
    <source>
        <dbReference type="Proteomes" id="UP000824469"/>
    </source>
</evidence>
<reference evidence="4 5" key="1">
    <citation type="journal article" date="2021" name="Nat. Plants">
        <title>The Taxus genome provides insights into paclitaxel biosynthesis.</title>
        <authorList>
            <person name="Xiong X."/>
            <person name="Gou J."/>
            <person name="Liao Q."/>
            <person name="Li Y."/>
            <person name="Zhou Q."/>
            <person name="Bi G."/>
            <person name="Li C."/>
            <person name="Du R."/>
            <person name="Wang X."/>
            <person name="Sun T."/>
            <person name="Guo L."/>
            <person name="Liang H."/>
            <person name="Lu P."/>
            <person name="Wu Y."/>
            <person name="Zhang Z."/>
            <person name="Ro D.K."/>
            <person name="Shang Y."/>
            <person name="Huang S."/>
            <person name="Yan J."/>
        </authorList>
    </citation>
    <scope>NUCLEOTIDE SEQUENCE [LARGE SCALE GENOMIC DNA]</scope>
    <source>
        <strain evidence="4">Ta-2019</strain>
    </source>
</reference>
<gene>
    <name evidence="4" type="ORF">KI387_023507</name>
</gene>
<proteinExistence type="predicted"/>
<name>A0AA38G3V2_TAXCH</name>
<dbReference type="InterPro" id="IPR056889">
    <property type="entry name" value="NET2A-D/KIP1-like_C"/>
</dbReference>
<feature type="coiled-coil region" evidence="2">
    <location>
        <begin position="1501"/>
        <end position="1528"/>
    </location>
</feature>
<protein>
    <recommendedName>
        <fullName evidence="3">NAB domain-containing protein</fullName>
    </recommendedName>
</protein>
<dbReference type="InterPro" id="IPR011684">
    <property type="entry name" value="NAB"/>
</dbReference>
<evidence type="ECO:0000256" key="2">
    <source>
        <dbReference type="SAM" id="Coils"/>
    </source>
</evidence>